<evidence type="ECO:0000313" key="1">
    <source>
        <dbReference type="EMBL" id="PSR84018.1"/>
    </source>
</evidence>
<evidence type="ECO:0000313" key="2">
    <source>
        <dbReference type="Proteomes" id="UP000241462"/>
    </source>
</evidence>
<protein>
    <submittedName>
        <fullName evidence="1">Uncharacterized protein</fullName>
    </submittedName>
</protein>
<organism evidence="1 2">
    <name type="scientific">Coniella lustricola</name>
    <dbReference type="NCBI Taxonomy" id="2025994"/>
    <lineage>
        <taxon>Eukaryota</taxon>
        <taxon>Fungi</taxon>
        <taxon>Dikarya</taxon>
        <taxon>Ascomycota</taxon>
        <taxon>Pezizomycotina</taxon>
        <taxon>Sordariomycetes</taxon>
        <taxon>Sordariomycetidae</taxon>
        <taxon>Diaporthales</taxon>
        <taxon>Schizoparmaceae</taxon>
        <taxon>Coniella</taxon>
    </lineage>
</organism>
<dbReference type="InParanoid" id="A0A2T3A6Y6"/>
<keyword evidence="2" id="KW-1185">Reference proteome</keyword>
<gene>
    <name evidence="1" type="ORF">BD289DRAFT_268763</name>
</gene>
<dbReference type="Proteomes" id="UP000241462">
    <property type="component" value="Unassembled WGS sequence"/>
</dbReference>
<dbReference type="EMBL" id="KZ678450">
    <property type="protein sequence ID" value="PSR84018.1"/>
    <property type="molecule type" value="Genomic_DNA"/>
</dbReference>
<proteinExistence type="predicted"/>
<accession>A0A2T3A6Y6</accession>
<sequence length="159" mass="18170">MAKTAARRRHQALIQVSSLGTDRTSRLARGDRPRFQLEARAVTRQREIQIRMQRQRQQKHWQCPDPTRFLHCPRKLTRPQPWDRLQKMECADAQLLDTKGMVSSLPATIEPVFRLGLGRTIWTSGRHSTLSKMNSAKTSRPIARAPSASSSCRACFSCC</sequence>
<dbReference type="AlphaFoldDB" id="A0A2T3A6Y6"/>
<name>A0A2T3A6Y6_9PEZI</name>
<reference evidence="1 2" key="1">
    <citation type="journal article" date="2018" name="Mycol. Prog.">
        <title>Coniella lustricola, a new species from submerged detritus.</title>
        <authorList>
            <person name="Raudabaugh D.B."/>
            <person name="Iturriaga T."/>
            <person name="Carver A."/>
            <person name="Mondo S."/>
            <person name="Pangilinan J."/>
            <person name="Lipzen A."/>
            <person name="He G."/>
            <person name="Amirebrahimi M."/>
            <person name="Grigoriev I.V."/>
            <person name="Miller A.N."/>
        </authorList>
    </citation>
    <scope>NUCLEOTIDE SEQUENCE [LARGE SCALE GENOMIC DNA]</scope>
    <source>
        <strain evidence="1 2">B22-T-1</strain>
    </source>
</reference>